<feature type="transmembrane region" description="Helical" evidence="6">
    <location>
        <begin position="85"/>
        <end position="111"/>
    </location>
</feature>
<dbReference type="InterPro" id="IPR020846">
    <property type="entry name" value="MFS_dom"/>
</dbReference>
<gene>
    <name evidence="8" type="ORF">WT44_02735</name>
</gene>
<feature type="transmembrane region" description="Helical" evidence="6">
    <location>
        <begin position="143"/>
        <end position="163"/>
    </location>
</feature>
<feature type="transmembrane region" description="Helical" evidence="6">
    <location>
        <begin position="266"/>
        <end position="285"/>
    </location>
</feature>
<feature type="transmembrane region" description="Helical" evidence="6">
    <location>
        <begin position="297"/>
        <end position="315"/>
    </location>
</feature>
<feature type="domain" description="Major facilitator superfamily (MFS) profile" evidence="7">
    <location>
        <begin position="1"/>
        <end position="407"/>
    </location>
</feature>
<evidence type="ECO:0000256" key="5">
    <source>
        <dbReference type="ARBA" id="ARBA00023136"/>
    </source>
</evidence>
<dbReference type="PROSITE" id="PS50850">
    <property type="entry name" value="MFS"/>
    <property type="match status" value="1"/>
</dbReference>
<dbReference type="Gene3D" id="1.20.1250.20">
    <property type="entry name" value="MFS general substrate transporter like domains"/>
    <property type="match status" value="1"/>
</dbReference>
<comment type="caution">
    <text evidence="8">The sequence shown here is derived from an EMBL/GenBank/DDBJ whole genome shotgun (WGS) entry which is preliminary data.</text>
</comment>
<reference evidence="8 9" key="1">
    <citation type="submission" date="2015-11" db="EMBL/GenBank/DDBJ databases">
        <title>Expanding the genomic diversity of Burkholderia species for the development of highly accurate diagnostics.</title>
        <authorList>
            <person name="Sahl J."/>
            <person name="Keim P."/>
            <person name="Wagner D."/>
        </authorList>
    </citation>
    <scope>NUCLEOTIDE SEQUENCE [LARGE SCALE GENOMIC DNA]</scope>
    <source>
        <strain evidence="8 9">MSMB1960WGS</strain>
    </source>
</reference>
<sequence>MSTLNLKLLGPCLLAIAIDAMGFGLVYPIMAAIFADPHAGVIGADTPAHLRNFYLGLGYGIYPFFMFFGSSLMGELSDGYGRRRILLLCVFGLALGYLLMALGALLPSIALLLAGRALTGLMAGCQGIAQAAIADLSTPENKAYNMSIMSVAFSAGVIVGPVLGGVTSDRTIAPFFNYGTPFLLVAALSVACGLWVLRCHRDALAPAGGARVDLLLPVRIVCEAALHGRIACLSAVFFLMQVGYGLYLQTIMLVLQTRFQYTSAQLGLFSGLIGVCFVFGLVVVVRRMLRTSGVVEIAKTGLLVAGLGQLASALFPHEGVLWGLGMLVGCFDMVAYTTMYTAYSDAVDEGRQGWALGVAGSVMAIAWVVTGVLTNLLPVLGELGLLATGGLSFIASYVVMTLYGRRWRAPAVRIGARAYD</sequence>
<organism evidence="8">
    <name type="scientific">Burkholderia stagnalis</name>
    <dbReference type="NCBI Taxonomy" id="1503054"/>
    <lineage>
        <taxon>Bacteria</taxon>
        <taxon>Pseudomonadati</taxon>
        <taxon>Pseudomonadota</taxon>
        <taxon>Betaproteobacteria</taxon>
        <taxon>Burkholderiales</taxon>
        <taxon>Burkholderiaceae</taxon>
        <taxon>Burkholderia</taxon>
        <taxon>Burkholderia cepacia complex</taxon>
    </lineage>
</organism>
<dbReference type="EMBL" id="LPHB01000009">
    <property type="protein sequence ID" value="KWA67875.1"/>
    <property type="molecule type" value="Genomic_DNA"/>
</dbReference>
<dbReference type="InterPro" id="IPR011701">
    <property type="entry name" value="MFS"/>
</dbReference>
<evidence type="ECO:0000256" key="4">
    <source>
        <dbReference type="ARBA" id="ARBA00022989"/>
    </source>
</evidence>
<evidence type="ECO:0000259" key="7">
    <source>
        <dbReference type="PROSITE" id="PS50850"/>
    </source>
</evidence>
<evidence type="ECO:0000256" key="6">
    <source>
        <dbReference type="SAM" id="Phobius"/>
    </source>
</evidence>
<dbReference type="PANTHER" id="PTHR23504:SF15">
    <property type="entry name" value="MAJOR FACILITATOR SUPERFAMILY (MFS) PROFILE DOMAIN-CONTAINING PROTEIN"/>
    <property type="match status" value="1"/>
</dbReference>
<feature type="transmembrane region" description="Helical" evidence="6">
    <location>
        <begin position="117"/>
        <end position="136"/>
    </location>
</feature>
<protein>
    <submittedName>
        <fullName evidence="8">MFS transporter</fullName>
    </submittedName>
</protein>
<evidence type="ECO:0000256" key="1">
    <source>
        <dbReference type="ARBA" id="ARBA00004141"/>
    </source>
</evidence>
<feature type="transmembrane region" description="Helical" evidence="6">
    <location>
        <begin position="53"/>
        <end position="73"/>
    </location>
</feature>
<evidence type="ECO:0000313" key="8">
    <source>
        <dbReference type="EMBL" id="KWA67875.1"/>
    </source>
</evidence>
<feature type="transmembrane region" description="Helical" evidence="6">
    <location>
        <begin position="321"/>
        <end position="342"/>
    </location>
</feature>
<comment type="subcellular location">
    <subcellularLocation>
        <location evidence="1">Membrane</location>
        <topology evidence="1">Multi-pass membrane protein</topology>
    </subcellularLocation>
</comment>
<dbReference type="Proteomes" id="UP000068603">
    <property type="component" value="Unassembled WGS sequence"/>
</dbReference>
<keyword evidence="3 6" id="KW-0812">Transmembrane</keyword>
<keyword evidence="2" id="KW-0813">Transport</keyword>
<feature type="transmembrane region" description="Helical" evidence="6">
    <location>
        <begin position="230"/>
        <end position="254"/>
    </location>
</feature>
<feature type="transmembrane region" description="Helical" evidence="6">
    <location>
        <begin position="12"/>
        <end position="33"/>
    </location>
</feature>
<feature type="transmembrane region" description="Helical" evidence="6">
    <location>
        <begin position="383"/>
        <end position="403"/>
    </location>
</feature>
<dbReference type="Pfam" id="PF07690">
    <property type="entry name" value="MFS_1"/>
    <property type="match status" value="1"/>
</dbReference>
<evidence type="ECO:0000256" key="3">
    <source>
        <dbReference type="ARBA" id="ARBA00022692"/>
    </source>
</evidence>
<evidence type="ECO:0000256" key="2">
    <source>
        <dbReference type="ARBA" id="ARBA00022448"/>
    </source>
</evidence>
<dbReference type="SUPFAM" id="SSF103473">
    <property type="entry name" value="MFS general substrate transporter"/>
    <property type="match status" value="1"/>
</dbReference>
<dbReference type="PANTHER" id="PTHR23504">
    <property type="entry name" value="MAJOR FACILITATOR SUPERFAMILY DOMAIN-CONTAINING PROTEIN 10"/>
    <property type="match status" value="1"/>
</dbReference>
<dbReference type="GO" id="GO:0016020">
    <property type="term" value="C:membrane"/>
    <property type="evidence" value="ECO:0007669"/>
    <property type="project" value="UniProtKB-SubCell"/>
</dbReference>
<dbReference type="RefSeq" id="WP_060149384.1">
    <property type="nucleotide sequence ID" value="NZ_LPGD01000050.1"/>
</dbReference>
<dbReference type="AlphaFoldDB" id="A0A107AQD0"/>
<accession>A0A107AQD0</accession>
<dbReference type="GO" id="GO:0022857">
    <property type="term" value="F:transmembrane transporter activity"/>
    <property type="evidence" value="ECO:0007669"/>
    <property type="project" value="InterPro"/>
</dbReference>
<dbReference type="STRING" id="1503054.WT74_21160"/>
<dbReference type="InterPro" id="IPR036259">
    <property type="entry name" value="MFS_trans_sf"/>
</dbReference>
<keyword evidence="4 6" id="KW-1133">Transmembrane helix</keyword>
<feature type="transmembrane region" description="Helical" evidence="6">
    <location>
        <begin position="175"/>
        <end position="197"/>
    </location>
</feature>
<name>A0A107AQD0_9BURK</name>
<proteinExistence type="predicted"/>
<keyword evidence="5 6" id="KW-0472">Membrane</keyword>
<feature type="transmembrane region" description="Helical" evidence="6">
    <location>
        <begin position="354"/>
        <end position="377"/>
    </location>
</feature>
<evidence type="ECO:0000313" key="9">
    <source>
        <dbReference type="Proteomes" id="UP000068603"/>
    </source>
</evidence>